<evidence type="ECO:0000313" key="1">
    <source>
        <dbReference type="EMBL" id="POO04201.1"/>
    </source>
</evidence>
<dbReference type="EMBL" id="JXTC01000001">
    <property type="protein sequence ID" value="POO04201.1"/>
    <property type="molecule type" value="Genomic_DNA"/>
</dbReference>
<accession>A0A2P5G2F3</accession>
<comment type="caution">
    <text evidence="1">The sequence shown here is derived from an EMBL/GenBank/DDBJ whole genome shotgun (WGS) entry which is preliminary data.</text>
</comment>
<feature type="non-terminal residue" evidence="1">
    <location>
        <position position="1"/>
    </location>
</feature>
<evidence type="ECO:0000313" key="2">
    <source>
        <dbReference type="Proteomes" id="UP000237000"/>
    </source>
</evidence>
<name>A0A2P5G2F3_TREOI</name>
<dbReference type="OrthoDB" id="1193612at2759"/>
<organism evidence="1 2">
    <name type="scientific">Trema orientale</name>
    <name type="common">Charcoal tree</name>
    <name type="synonym">Celtis orientalis</name>
    <dbReference type="NCBI Taxonomy" id="63057"/>
    <lineage>
        <taxon>Eukaryota</taxon>
        <taxon>Viridiplantae</taxon>
        <taxon>Streptophyta</taxon>
        <taxon>Embryophyta</taxon>
        <taxon>Tracheophyta</taxon>
        <taxon>Spermatophyta</taxon>
        <taxon>Magnoliopsida</taxon>
        <taxon>eudicotyledons</taxon>
        <taxon>Gunneridae</taxon>
        <taxon>Pentapetalae</taxon>
        <taxon>rosids</taxon>
        <taxon>fabids</taxon>
        <taxon>Rosales</taxon>
        <taxon>Cannabaceae</taxon>
        <taxon>Trema</taxon>
    </lineage>
</organism>
<evidence type="ECO:0008006" key="3">
    <source>
        <dbReference type="Google" id="ProtNLM"/>
    </source>
</evidence>
<keyword evidence="2" id="KW-1185">Reference proteome</keyword>
<dbReference type="InParanoid" id="A0A2P5G2F3"/>
<proteinExistence type="predicted"/>
<sequence length="86" mass="9297">NHDGGRPRWPLQDERGCGHHAQSCSVGLRAIIRNAKGEVMAILIKKVTGTLSAKNAKAKVLAISLVWARVVGLNLQFLESNILTVV</sequence>
<dbReference type="Proteomes" id="UP000237000">
    <property type="component" value="Unassembled WGS sequence"/>
</dbReference>
<reference evidence="2" key="1">
    <citation type="submission" date="2016-06" db="EMBL/GenBank/DDBJ databases">
        <title>Parallel loss of symbiosis genes in relatives of nitrogen-fixing non-legume Parasponia.</title>
        <authorList>
            <person name="Van Velzen R."/>
            <person name="Holmer R."/>
            <person name="Bu F."/>
            <person name="Rutten L."/>
            <person name="Van Zeijl A."/>
            <person name="Liu W."/>
            <person name="Santuari L."/>
            <person name="Cao Q."/>
            <person name="Sharma T."/>
            <person name="Shen D."/>
            <person name="Roswanjaya Y."/>
            <person name="Wardhani T."/>
            <person name="Kalhor M.S."/>
            <person name="Jansen J."/>
            <person name="Van den Hoogen J."/>
            <person name="Gungor B."/>
            <person name="Hartog M."/>
            <person name="Hontelez J."/>
            <person name="Verver J."/>
            <person name="Yang W.-C."/>
            <person name="Schijlen E."/>
            <person name="Repin R."/>
            <person name="Schilthuizen M."/>
            <person name="Schranz E."/>
            <person name="Heidstra R."/>
            <person name="Miyata K."/>
            <person name="Fedorova E."/>
            <person name="Kohlen W."/>
            <person name="Bisseling T."/>
            <person name="Smit S."/>
            <person name="Geurts R."/>
        </authorList>
    </citation>
    <scope>NUCLEOTIDE SEQUENCE [LARGE SCALE GENOMIC DNA]</scope>
    <source>
        <strain evidence="2">cv. RG33-2</strain>
    </source>
</reference>
<protein>
    <recommendedName>
        <fullName evidence="3">RNase H type-1 domain-containing protein</fullName>
    </recommendedName>
</protein>
<dbReference type="AlphaFoldDB" id="A0A2P5G2F3"/>
<gene>
    <name evidence="1" type="ORF">TorRG33x02_005050</name>
</gene>